<evidence type="ECO:0000259" key="2">
    <source>
        <dbReference type="PROSITE" id="PS51677"/>
    </source>
</evidence>
<name>A0ABU3QT01_9ACTN</name>
<keyword evidence="4" id="KW-1185">Reference proteome</keyword>
<accession>A0ABU3QT01</accession>
<organism evidence="3 4">
    <name type="scientific">Streptomyces tamarix</name>
    <dbReference type="NCBI Taxonomy" id="3078565"/>
    <lineage>
        <taxon>Bacteria</taxon>
        <taxon>Bacillati</taxon>
        <taxon>Actinomycetota</taxon>
        <taxon>Actinomycetes</taxon>
        <taxon>Kitasatosporales</taxon>
        <taxon>Streptomycetaceae</taxon>
        <taxon>Streptomyces</taxon>
    </lineage>
</organism>
<dbReference type="Proteomes" id="UP001250181">
    <property type="component" value="Unassembled WGS sequence"/>
</dbReference>
<evidence type="ECO:0000313" key="3">
    <source>
        <dbReference type="EMBL" id="MDT9685880.1"/>
    </source>
</evidence>
<dbReference type="EMBL" id="JAWCTQ010000050">
    <property type="protein sequence ID" value="MDT9685880.1"/>
    <property type="molecule type" value="Genomic_DNA"/>
</dbReference>
<proteinExistence type="predicted"/>
<feature type="domain" description="NodB homology" evidence="2">
    <location>
        <begin position="153"/>
        <end position="333"/>
    </location>
</feature>
<dbReference type="GO" id="GO:0016787">
    <property type="term" value="F:hydrolase activity"/>
    <property type="evidence" value="ECO:0007669"/>
    <property type="project" value="UniProtKB-KW"/>
</dbReference>
<dbReference type="RefSeq" id="WP_315880920.1">
    <property type="nucleotide sequence ID" value="NZ_JAWCTQ010000050.1"/>
</dbReference>
<keyword evidence="3" id="KW-0378">Hydrolase</keyword>
<sequence>MRYAGIAWTGTGYQVEVLDGAGRRVAEPSRWGAAQVAELIARLRDLGEEEPLAVVIDSTNGLLDGPMTAAGLEVYRADPWLLPPRPRFGSVPAGRLAEQARSAPGALARVTAEGGSLTGRADEYFEGVRRSEPMQAALTAAGRCFEHGRRDTPRVALTFDDGPDPVQTRRILEILDRYGVRATFFCVGHHVAALPDEVRRIAAAGHELGNHSWSHPFLPDLTPDELREQIDRTAEAVARVTGEAPTRFRPPYGALSPEVLAALEGHPATLTLWDVDSRDWARPGPERIAATVLEAAGPGSVVLMHEGAGDRGQTVRALPSIIEGLLGRGLEPVTVGELTAPPARAGTGGRSAASPPDGLDPRLEPAAAPEAFRRTGDDPPRGAG</sequence>
<dbReference type="InterPro" id="IPR011330">
    <property type="entry name" value="Glyco_hydro/deAcase_b/a-brl"/>
</dbReference>
<gene>
    <name evidence="3" type="ORF">RND61_27995</name>
</gene>
<protein>
    <submittedName>
        <fullName evidence="3">Polysaccharide deacetylase family protein</fullName>
        <ecNumber evidence="3">3.-.-.-</ecNumber>
    </submittedName>
</protein>
<feature type="region of interest" description="Disordered" evidence="1">
    <location>
        <begin position="338"/>
        <end position="384"/>
    </location>
</feature>
<dbReference type="PROSITE" id="PS51677">
    <property type="entry name" value="NODB"/>
    <property type="match status" value="1"/>
</dbReference>
<comment type="caution">
    <text evidence="3">The sequence shown here is derived from an EMBL/GenBank/DDBJ whole genome shotgun (WGS) entry which is preliminary data.</text>
</comment>
<dbReference type="PANTHER" id="PTHR10587">
    <property type="entry name" value="GLYCOSYL TRANSFERASE-RELATED"/>
    <property type="match status" value="1"/>
</dbReference>
<evidence type="ECO:0000313" key="4">
    <source>
        <dbReference type="Proteomes" id="UP001250181"/>
    </source>
</evidence>
<reference evidence="3 4" key="1">
    <citation type="submission" date="2023-09" db="EMBL/GenBank/DDBJ databases">
        <title>Streptomyces sp. nov.: A antagonism against Alternaria gaisen Producing Streptochlin, Isolated from Tamarix root soil.</title>
        <authorList>
            <person name="Chen Y."/>
        </authorList>
    </citation>
    <scope>NUCLEOTIDE SEQUENCE [LARGE SCALE GENOMIC DNA]</scope>
    <source>
        <strain evidence="3 4">TRM76323</strain>
    </source>
</reference>
<dbReference type="CDD" id="cd10917">
    <property type="entry name" value="CE4_NodB_like_6s_7s"/>
    <property type="match status" value="1"/>
</dbReference>
<dbReference type="InterPro" id="IPR002509">
    <property type="entry name" value="NODB_dom"/>
</dbReference>
<evidence type="ECO:0000256" key="1">
    <source>
        <dbReference type="SAM" id="MobiDB-lite"/>
    </source>
</evidence>
<feature type="compositionally biased region" description="Low complexity" evidence="1">
    <location>
        <begin position="339"/>
        <end position="356"/>
    </location>
</feature>
<dbReference type="InterPro" id="IPR050248">
    <property type="entry name" value="Polysacc_deacetylase_ArnD"/>
</dbReference>
<dbReference type="Pfam" id="PF01522">
    <property type="entry name" value="Polysacc_deac_1"/>
    <property type="match status" value="1"/>
</dbReference>
<dbReference type="SUPFAM" id="SSF88713">
    <property type="entry name" value="Glycoside hydrolase/deacetylase"/>
    <property type="match status" value="1"/>
</dbReference>
<dbReference type="EC" id="3.-.-.-" evidence="3"/>
<dbReference type="Gene3D" id="3.20.20.370">
    <property type="entry name" value="Glycoside hydrolase/deacetylase"/>
    <property type="match status" value="1"/>
</dbReference>
<feature type="compositionally biased region" description="Basic and acidic residues" evidence="1">
    <location>
        <begin position="371"/>
        <end position="384"/>
    </location>
</feature>